<feature type="transmembrane region" description="Helical" evidence="7">
    <location>
        <begin position="392"/>
        <end position="412"/>
    </location>
</feature>
<sequence length="440" mass="47387">MTQQEINRTRMGREALAVLRVGMLMMGAGTGGYRVLRGMKRVARAMNFDGVNADVSINSITCTLRRGKTFRTVVANQANPSVDSSRIAALEHLTRHSAAPLRLEDLNDQLDEIEFRMAPRWPVWVQAIAAGVACSGFAVLNQVSPAQIWIVALAAAIGQLVRVLMTKKHFNQLGTVGLAAATAFLTYTLVSLAASAIGHLPSATFATGHVVSVLFLIPGFPLFSALLDLSRFDIQAGLSRLTYALLIIFAAATPVGLASWIIGQAPLPSQPDAVPSNWYLFAAIATLASTAGFGILFNSNLKMIFWAALAGCFGNTTRLILTHHELTPAPLACFIGGLLIGLLITVINRFDRALPRITLTVPASLTTVPGVAIYRFVYWLNQGDMTQALSNLTTATLWITSVAAGLIVARMVTDRNWAFAHPIDFSHTEPTATFTKIEES</sequence>
<evidence type="ECO:0000313" key="10">
    <source>
        <dbReference type="EMBL" id="EPD33409.1"/>
    </source>
</evidence>
<dbReference type="GO" id="GO:0005886">
    <property type="term" value="C:plasma membrane"/>
    <property type="evidence" value="ECO:0007669"/>
    <property type="project" value="UniProtKB-SubCell"/>
</dbReference>
<evidence type="ECO:0000256" key="5">
    <source>
        <dbReference type="ARBA" id="ARBA00023136"/>
    </source>
</evidence>
<feature type="transmembrane region" description="Helical" evidence="7">
    <location>
        <begin position="304"/>
        <end position="321"/>
    </location>
</feature>
<evidence type="ECO:0000256" key="4">
    <source>
        <dbReference type="ARBA" id="ARBA00022989"/>
    </source>
</evidence>
<dbReference type="InterPro" id="IPR010619">
    <property type="entry name" value="ThrE-like_N"/>
</dbReference>
<feature type="domain" description="Threonine/serine exporter-like N-terminal" evidence="8">
    <location>
        <begin position="18"/>
        <end position="258"/>
    </location>
</feature>
<evidence type="ECO:0000256" key="2">
    <source>
        <dbReference type="ARBA" id="ARBA00022475"/>
    </source>
</evidence>
<feature type="transmembrane region" description="Helical" evidence="7">
    <location>
        <begin position="241"/>
        <end position="263"/>
    </location>
</feature>
<dbReference type="AlphaFoldDB" id="S2X0A4"/>
<evidence type="ECO:0000259" key="9">
    <source>
        <dbReference type="Pfam" id="PF12821"/>
    </source>
</evidence>
<dbReference type="STRING" id="883161.HMPREF9306_00949"/>
<feature type="transmembrane region" description="Helical" evidence="7">
    <location>
        <begin position="278"/>
        <end position="297"/>
    </location>
</feature>
<comment type="similarity">
    <text evidence="6">Belongs to the ThrE exporter (TC 2.A.79) family.</text>
</comment>
<comment type="subcellular location">
    <subcellularLocation>
        <location evidence="1">Cell membrane</location>
        <topology evidence="1">Multi-pass membrane protein</topology>
    </subcellularLocation>
</comment>
<keyword evidence="3 7" id="KW-0812">Transmembrane</keyword>
<dbReference type="GO" id="GO:0022857">
    <property type="term" value="F:transmembrane transporter activity"/>
    <property type="evidence" value="ECO:0007669"/>
    <property type="project" value="InterPro"/>
</dbReference>
<keyword evidence="4 7" id="KW-1133">Transmembrane helix</keyword>
<evidence type="ECO:0000256" key="1">
    <source>
        <dbReference type="ARBA" id="ARBA00004651"/>
    </source>
</evidence>
<dbReference type="Proteomes" id="UP000014417">
    <property type="component" value="Unassembled WGS sequence"/>
</dbReference>
<dbReference type="Pfam" id="PF12821">
    <property type="entry name" value="ThrE_2"/>
    <property type="match status" value="1"/>
</dbReference>
<feature type="transmembrane region" description="Helical" evidence="7">
    <location>
        <begin position="359"/>
        <end position="380"/>
    </location>
</feature>
<keyword evidence="5 7" id="KW-0472">Membrane</keyword>
<evidence type="ECO:0000256" key="6">
    <source>
        <dbReference type="ARBA" id="ARBA00034125"/>
    </source>
</evidence>
<dbReference type="InterPro" id="IPR024528">
    <property type="entry name" value="ThrE_2"/>
</dbReference>
<feature type="transmembrane region" description="Helical" evidence="7">
    <location>
        <begin position="17"/>
        <end position="36"/>
    </location>
</feature>
<gene>
    <name evidence="10" type="ORF">HMPREF9306_00949</name>
</gene>
<feature type="transmembrane region" description="Helical" evidence="7">
    <location>
        <begin position="176"/>
        <end position="197"/>
    </location>
</feature>
<dbReference type="GO" id="GO:0015744">
    <property type="term" value="P:succinate transport"/>
    <property type="evidence" value="ECO:0007669"/>
    <property type="project" value="TreeGrafter"/>
</dbReference>
<dbReference type="PANTHER" id="PTHR34390:SF2">
    <property type="entry name" value="SUCCINATE TRANSPORTER SUBUNIT YJJP-RELATED"/>
    <property type="match status" value="1"/>
</dbReference>
<organism evidence="10 11">
    <name type="scientific">Propionimicrobium lymphophilum ACS-093-V-SCH5</name>
    <dbReference type="NCBI Taxonomy" id="883161"/>
    <lineage>
        <taxon>Bacteria</taxon>
        <taxon>Bacillati</taxon>
        <taxon>Actinomycetota</taxon>
        <taxon>Actinomycetes</taxon>
        <taxon>Propionibacteriales</taxon>
        <taxon>Propionibacteriaceae</taxon>
        <taxon>Propionimicrobium</taxon>
    </lineage>
</organism>
<dbReference type="RefSeq" id="WP_016455783.1">
    <property type="nucleotide sequence ID" value="NZ_KE150269.1"/>
</dbReference>
<accession>S2X0A4</accession>
<dbReference type="Pfam" id="PF06738">
    <property type="entry name" value="ThrE"/>
    <property type="match status" value="1"/>
</dbReference>
<evidence type="ECO:0000259" key="8">
    <source>
        <dbReference type="Pfam" id="PF06738"/>
    </source>
</evidence>
<evidence type="ECO:0000313" key="11">
    <source>
        <dbReference type="Proteomes" id="UP000014417"/>
    </source>
</evidence>
<evidence type="ECO:0008006" key="12">
    <source>
        <dbReference type="Google" id="ProtNLM"/>
    </source>
</evidence>
<proteinExistence type="inferred from homology"/>
<protein>
    <recommendedName>
        <fullName evidence="12">Threonine/serine exporter-like N-terminal domain-containing protein</fullName>
    </recommendedName>
</protein>
<dbReference type="InterPro" id="IPR050539">
    <property type="entry name" value="ThrE_Dicarb/AminoAcid_Exp"/>
</dbReference>
<reference evidence="10 11" key="1">
    <citation type="submission" date="2013-04" db="EMBL/GenBank/DDBJ databases">
        <title>The Genome Sequence of Propionimicrobium lymphophilum ACS-093-V-SCH5.</title>
        <authorList>
            <consortium name="The Broad Institute Genomics Platform"/>
            <person name="Earl A."/>
            <person name="Ward D."/>
            <person name="Feldgarden M."/>
            <person name="Gevers D."/>
            <person name="Saerens B."/>
            <person name="Vaneechoutte M."/>
            <person name="Walker B."/>
            <person name="Young S."/>
            <person name="Zeng Q."/>
            <person name="Gargeya S."/>
            <person name="Fitzgerald M."/>
            <person name="Haas B."/>
            <person name="Abouelleil A."/>
            <person name="Allen A.W."/>
            <person name="Alvarado L."/>
            <person name="Arachchi H.M."/>
            <person name="Berlin A.M."/>
            <person name="Chapman S.B."/>
            <person name="Gainer-Dewar J."/>
            <person name="Goldberg J."/>
            <person name="Griggs A."/>
            <person name="Gujja S."/>
            <person name="Hansen M."/>
            <person name="Howarth C."/>
            <person name="Imamovic A."/>
            <person name="Ireland A."/>
            <person name="Larimer J."/>
            <person name="McCowan C."/>
            <person name="Murphy C."/>
            <person name="Pearson M."/>
            <person name="Poon T.W."/>
            <person name="Priest M."/>
            <person name="Roberts A."/>
            <person name="Saif S."/>
            <person name="Shea T."/>
            <person name="Sisk P."/>
            <person name="Sykes S."/>
            <person name="Wortman J."/>
            <person name="Nusbaum C."/>
            <person name="Birren B."/>
        </authorList>
    </citation>
    <scope>NUCLEOTIDE SEQUENCE [LARGE SCALE GENOMIC DNA]</scope>
    <source>
        <strain evidence="10 11">ACS-093-V-SCH5</strain>
    </source>
</reference>
<evidence type="ECO:0000256" key="7">
    <source>
        <dbReference type="SAM" id="Phobius"/>
    </source>
</evidence>
<feature type="transmembrane region" description="Helical" evidence="7">
    <location>
        <begin position="327"/>
        <end position="347"/>
    </location>
</feature>
<feature type="transmembrane region" description="Helical" evidence="7">
    <location>
        <begin position="121"/>
        <end position="140"/>
    </location>
</feature>
<feature type="domain" description="Threonine/Serine exporter ThrE" evidence="9">
    <location>
        <begin position="284"/>
        <end position="411"/>
    </location>
</feature>
<dbReference type="OrthoDB" id="2148488at2"/>
<dbReference type="HOGENOM" id="CLU_027127_0_1_11"/>
<feature type="transmembrane region" description="Helical" evidence="7">
    <location>
        <begin position="209"/>
        <end position="229"/>
    </location>
</feature>
<evidence type="ECO:0000256" key="3">
    <source>
        <dbReference type="ARBA" id="ARBA00022692"/>
    </source>
</evidence>
<dbReference type="EMBL" id="AGZR01000005">
    <property type="protein sequence ID" value="EPD33409.1"/>
    <property type="molecule type" value="Genomic_DNA"/>
</dbReference>
<comment type="caution">
    <text evidence="10">The sequence shown here is derived from an EMBL/GenBank/DDBJ whole genome shotgun (WGS) entry which is preliminary data.</text>
</comment>
<dbReference type="PANTHER" id="PTHR34390">
    <property type="entry name" value="UPF0442 PROTEIN YJJB-RELATED"/>
    <property type="match status" value="1"/>
</dbReference>
<feature type="transmembrane region" description="Helical" evidence="7">
    <location>
        <begin position="146"/>
        <end position="164"/>
    </location>
</feature>
<keyword evidence="2" id="KW-1003">Cell membrane</keyword>
<keyword evidence="11" id="KW-1185">Reference proteome</keyword>
<name>S2X0A4_9ACTN</name>